<dbReference type="EMBL" id="SJZI01000050">
    <property type="protein sequence ID" value="TCJ12468.1"/>
    <property type="molecule type" value="Genomic_DNA"/>
</dbReference>
<gene>
    <name evidence="5" type="ORF">EPD60_14425</name>
</gene>
<accession>A0A4R1B7F6</accession>
<dbReference type="InterPro" id="IPR051052">
    <property type="entry name" value="Diverse_substrate_MTase"/>
</dbReference>
<dbReference type="Proteomes" id="UP000295334">
    <property type="component" value="Unassembled WGS sequence"/>
</dbReference>
<dbReference type="PANTHER" id="PTHR44942">
    <property type="entry name" value="METHYLTRANSF_11 DOMAIN-CONTAINING PROTEIN"/>
    <property type="match status" value="1"/>
</dbReference>
<dbReference type="Gene3D" id="3.40.50.150">
    <property type="entry name" value="Vaccinia Virus protein VP39"/>
    <property type="match status" value="1"/>
</dbReference>
<sequence length="247" mass="28390">MKDLFSNQAATYARYRPTYPQELYEWLLERVPGRERALDSATGNGQAAAALADYFTEVEATDLSEGQLAQAVQRDNIHYRVSRSEETPFPDNHFDLMTMAQAFHWMDAPRYCAEMNRVGRPGAIVACWSYKFPLAADSVVNKVIRDFYDGVTGPYWEPERRHVDNDYAELAFDFDDIETARFESVLHWKREELLGYFASWSATQKYIRLNGHSPLVHVEGPLSEVLPADVPVEVRFPLFLKAGRVRK</sequence>
<dbReference type="CDD" id="cd02440">
    <property type="entry name" value="AdoMet_MTases"/>
    <property type="match status" value="1"/>
</dbReference>
<evidence type="ECO:0000259" key="4">
    <source>
        <dbReference type="Pfam" id="PF08241"/>
    </source>
</evidence>
<dbReference type="GO" id="GO:0032259">
    <property type="term" value="P:methylation"/>
    <property type="evidence" value="ECO:0007669"/>
    <property type="project" value="UniProtKB-KW"/>
</dbReference>
<keyword evidence="3 5" id="KW-0808">Transferase</keyword>
<keyword evidence="2 5" id="KW-0489">Methyltransferase</keyword>
<dbReference type="SUPFAM" id="SSF53335">
    <property type="entry name" value="S-adenosyl-L-methionine-dependent methyltransferases"/>
    <property type="match status" value="1"/>
</dbReference>
<proteinExistence type="inferred from homology"/>
<feature type="domain" description="Methyltransferase type 11" evidence="4">
    <location>
        <begin position="38"/>
        <end position="126"/>
    </location>
</feature>
<evidence type="ECO:0000256" key="1">
    <source>
        <dbReference type="ARBA" id="ARBA00008361"/>
    </source>
</evidence>
<dbReference type="Pfam" id="PF08241">
    <property type="entry name" value="Methyltransf_11"/>
    <property type="match status" value="1"/>
</dbReference>
<evidence type="ECO:0000313" key="5">
    <source>
        <dbReference type="EMBL" id="TCJ12468.1"/>
    </source>
</evidence>
<dbReference type="PANTHER" id="PTHR44942:SF4">
    <property type="entry name" value="METHYLTRANSFERASE TYPE 11 DOMAIN-CONTAINING PROTEIN"/>
    <property type="match status" value="1"/>
</dbReference>
<comment type="similarity">
    <text evidence="1">Belongs to the methyltransferase superfamily.</text>
</comment>
<organism evidence="5 6">
    <name type="scientific">Flaviaesturariibacter flavus</name>
    <dbReference type="NCBI Taxonomy" id="2502780"/>
    <lineage>
        <taxon>Bacteria</taxon>
        <taxon>Pseudomonadati</taxon>
        <taxon>Bacteroidota</taxon>
        <taxon>Chitinophagia</taxon>
        <taxon>Chitinophagales</taxon>
        <taxon>Chitinophagaceae</taxon>
        <taxon>Flaviaestuariibacter</taxon>
    </lineage>
</organism>
<protein>
    <submittedName>
        <fullName evidence="5">Methyltransferase domain-containing protein</fullName>
    </submittedName>
</protein>
<dbReference type="AlphaFoldDB" id="A0A4R1B7F6"/>
<dbReference type="InterPro" id="IPR013216">
    <property type="entry name" value="Methyltransf_11"/>
</dbReference>
<keyword evidence="6" id="KW-1185">Reference proteome</keyword>
<evidence type="ECO:0000313" key="6">
    <source>
        <dbReference type="Proteomes" id="UP000295334"/>
    </source>
</evidence>
<dbReference type="InterPro" id="IPR029063">
    <property type="entry name" value="SAM-dependent_MTases_sf"/>
</dbReference>
<comment type="caution">
    <text evidence="5">The sequence shown here is derived from an EMBL/GenBank/DDBJ whole genome shotgun (WGS) entry which is preliminary data.</text>
</comment>
<name>A0A4R1B7F6_9BACT</name>
<dbReference type="RefSeq" id="WP_131450227.1">
    <property type="nucleotide sequence ID" value="NZ_SJZI01000050.1"/>
</dbReference>
<dbReference type="GO" id="GO:0008757">
    <property type="term" value="F:S-adenosylmethionine-dependent methyltransferase activity"/>
    <property type="evidence" value="ECO:0007669"/>
    <property type="project" value="InterPro"/>
</dbReference>
<dbReference type="OrthoDB" id="9797252at2"/>
<reference evidence="5 6" key="1">
    <citation type="submission" date="2019-03" db="EMBL/GenBank/DDBJ databases">
        <authorList>
            <person name="Kim M.K.M."/>
        </authorList>
    </citation>
    <scope>NUCLEOTIDE SEQUENCE [LARGE SCALE GENOMIC DNA]</scope>
    <source>
        <strain evidence="5 6">17J68-12</strain>
    </source>
</reference>
<evidence type="ECO:0000256" key="3">
    <source>
        <dbReference type="ARBA" id="ARBA00022679"/>
    </source>
</evidence>
<evidence type="ECO:0000256" key="2">
    <source>
        <dbReference type="ARBA" id="ARBA00022603"/>
    </source>
</evidence>